<feature type="compositionally biased region" description="Polar residues" evidence="1">
    <location>
        <begin position="1"/>
        <end position="10"/>
    </location>
</feature>
<dbReference type="eggNOG" id="ENOG502STZF">
    <property type="taxonomic scope" value="Eukaryota"/>
</dbReference>
<dbReference type="GeneID" id="19239742"/>
<dbReference type="OrthoDB" id="5362630at2759"/>
<dbReference type="Proteomes" id="UP000019373">
    <property type="component" value="Unassembled WGS sequence"/>
</dbReference>
<dbReference type="RefSeq" id="XP_007801623.1">
    <property type="nucleotide sequence ID" value="XM_007803432.1"/>
</dbReference>
<evidence type="ECO:0000256" key="1">
    <source>
        <dbReference type="SAM" id="MobiDB-lite"/>
    </source>
</evidence>
<dbReference type="AlphaFoldDB" id="U1HQM9"/>
<dbReference type="OMA" id="HIESSEY"/>
<feature type="region of interest" description="Disordered" evidence="1">
    <location>
        <begin position="232"/>
        <end position="266"/>
    </location>
</feature>
<organism evidence="2 3">
    <name type="scientific">Endocarpon pusillum (strain Z07020 / HMAS-L-300199)</name>
    <name type="common">Lichen-forming fungus</name>
    <dbReference type="NCBI Taxonomy" id="1263415"/>
    <lineage>
        <taxon>Eukaryota</taxon>
        <taxon>Fungi</taxon>
        <taxon>Dikarya</taxon>
        <taxon>Ascomycota</taxon>
        <taxon>Pezizomycotina</taxon>
        <taxon>Eurotiomycetes</taxon>
        <taxon>Chaetothyriomycetidae</taxon>
        <taxon>Verrucariales</taxon>
        <taxon>Verrucariaceae</taxon>
        <taxon>Endocarpon</taxon>
    </lineage>
</organism>
<dbReference type="PANTHER" id="PTHR35392">
    <property type="entry name" value="ZN(II)2CYS6 TRANSCRIPTION FACTOR (EUROFUNG)-RELATED-RELATED"/>
    <property type="match status" value="1"/>
</dbReference>
<keyword evidence="3" id="KW-1185">Reference proteome</keyword>
<accession>U1HQM9</accession>
<proteinExistence type="predicted"/>
<feature type="compositionally biased region" description="Polar residues" evidence="1">
    <location>
        <begin position="138"/>
        <end position="180"/>
    </location>
</feature>
<evidence type="ECO:0008006" key="4">
    <source>
        <dbReference type="Google" id="ProtNLM"/>
    </source>
</evidence>
<protein>
    <recommendedName>
        <fullName evidence="4">Zn(2)-C6 fungal-type domain-containing protein</fullName>
    </recommendedName>
</protein>
<reference evidence="3" key="1">
    <citation type="journal article" date="2014" name="BMC Genomics">
        <title>Genome characteristics reveal the impact of lichenization on lichen-forming fungus Endocarpon pusillum Hedwig (Verrucariales, Ascomycota).</title>
        <authorList>
            <person name="Wang Y.-Y."/>
            <person name="Liu B."/>
            <person name="Zhang X.-Y."/>
            <person name="Zhou Q.-M."/>
            <person name="Zhang T."/>
            <person name="Li H."/>
            <person name="Yu Y.-F."/>
            <person name="Zhang X.-L."/>
            <person name="Hao X.-Y."/>
            <person name="Wang M."/>
            <person name="Wang L."/>
            <person name="Wei J.-C."/>
        </authorList>
    </citation>
    <scope>NUCLEOTIDE SEQUENCE [LARGE SCALE GENOMIC DNA]</scope>
    <source>
        <strain evidence="3">Z07020 / HMAS-L-300199</strain>
    </source>
</reference>
<feature type="region of interest" description="Disordered" evidence="1">
    <location>
        <begin position="1"/>
        <end position="22"/>
    </location>
</feature>
<sequence>MTSTQSPSQEGHNEGIVPEQNTSQFFHVDYPVDPLLAFNDLGGVDYASTGTTTPPAFSFNESLEQNTADWDMPRHTNSQGTSALEHSGMTGEFQATDPTSIQPWAMVLAPMTPPSNGISSGIDQSSDSWAIMTTSSNGEVSHWNSSAQSRGGRNSSSLHPSNATTTSEGWPTPNSGSGNVSARGDPSKEPPYGKQAEHPGTSQAVVLTQRLLAPSSAPYYSPPNDATEIARTAPASSATQERPPYTPPTLLPKRKRKGPYTEETRDRVRRVRDARCCIRCRMHKSRCDDEADCLSCAQGSAKLEWPPCSRAGFEGVIAFRAGNSRAGKSRYELIRPADWPSMRKGINSGLEWAPGSSVQTVWICYPFRGATDSSETAMPIGVRRFKPSVYQVLEEPWECPDGQVVPLRSEPYACVINKDNQSDLAKYVERWKDALLAEAIDQLKDRLIREHYHEAVRFSREWERARANSEKDQPCAVTFALNIQAAAYFSCTRMVEKDSGGLKLRMNDENRMKLNGMFPISAHIDMQIDLMAIQYMLQQMDHINTRLKKAIFVKENYCNWYEIYLTSFLLLCSLETVHKRQTQIVKRFESSENPGKHASVLEKSNDMLRDWQKSAVVILHHWRAVLRGQLKFANPWNDEDRNRLRKSFKLDDEAVKAMDQLNNMIQKRKDELREAAKLELDNKEARPMAWLSHLWVEDYTCVPTLSPRAA</sequence>
<dbReference type="EMBL" id="KE721051">
    <property type="protein sequence ID" value="ERF72735.1"/>
    <property type="molecule type" value="Genomic_DNA"/>
</dbReference>
<dbReference type="InterPro" id="IPR052973">
    <property type="entry name" value="Fungal_sec-metab_reg_TF"/>
</dbReference>
<gene>
    <name evidence="2" type="ORF">EPUS_04788</name>
</gene>
<dbReference type="HOGENOM" id="CLU_388844_0_0_1"/>
<evidence type="ECO:0000313" key="2">
    <source>
        <dbReference type="EMBL" id="ERF72735.1"/>
    </source>
</evidence>
<dbReference type="PANTHER" id="PTHR35392:SF3">
    <property type="entry name" value="ZN(2)-C6 FUNGAL-TYPE DOMAIN-CONTAINING PROTEIN"/>
    <property type="match status" value="1"/>
</dbReference>
<evidence type="ECO:0000313" key="3">
    <source>
        <dbReference type="Proteomes" id="UP000019373"/>
    </source>
</evidence>
<name>U1HQM9_ENDPU</name>
<feature type="region of interest" description="Disordered" evidence="1">
    <location>
        <begin position="138"/>
        <end position="200"/>
    </location>
</feature>